<proteinExistence type="predicted"/>
<accession>A0A2N3HMD0</accession>
<reference evidence="1 2" key="1">
    <citation type="submission" date="2017-12" db="EMBL/GenBank/DDBJ databases">
        <title>Confluentibacter flavum sp. nov., isolated from the saline lake.</title>
        <authorList>
            <person name="Yu L."/>
        </authorList>
    </citation>
    <scope>NUCLEOTIDE SEQUENCE [LARGE SCALE GENOMIC DNA]</scope>
    <source>
        <strain evidence="1 2">3B</strain>
    </source>
</reference>
<gene>
    <name evidence="1" type="ORF">CSW08_05130</name>
</gene>
<name>A0A2N3HMD0_9FLAO</name>
<dbReference type="OrthoDB" id="1441544at2"/>
<sequence>MLSNTPTHLYDLPIYKKAMEIFALSQNISVYLNHDLSTLKEDGSEDVNIYFSGDIVQQSVSLAPEIVNAELERYSDRKHKHIASLRRLTNLLYKNSYRLERSNSNGKDFLPILRAELRKFKKLQRNWMLSL</sequence>
<evidence type="ECO:0000313" key="2">
    <source>
        <dbReference type="Proteomes" id="UP000233435"/>
    </source>
</evidence>
<dbReference type="RefSeq" id="WP_106658840.1">
    <property type="nucleotide sequence ID" value="NZ_PJEO01000015.1"/>
</dbReference>
<dbReference type="Proteomes" id="UP000233435">
    <property type="component" value="Unassembled WGS sequence"/>
</dbReference>
<evidence type="ECO:0000313" key="1">
    <source>
        <dbReference type="EMBL" id="PKQ46129.1"/>
    </source>
</evidence>
<protein>
    <recommendedName>
        <fullName evidence="3">Four helix bundle protein</fullName>
    </recommendedName>
</protein>
<dbReference type="AlphaFoldDB" id="A0A2N3HMD0"/>
<evidence type="ECO:0008006" key="3">
    <source>
        <dbReference type="Google" id="ProtNLM"/>
    </source>
</evidence>
<organism evidence="1 2">
    <name type="scientific">Confluentibacter flavum</name>
    <dbReference type="NCBI Taxonomy" id="1909700"/>
    <lineage>
        <taxon>Bacteria</taxon>
        <taxon>Pseudomonadati</taxon>
        <taxon>Bacteroidota</taxon>
        <taxon>Flavobacteriia</taxon>
        <taxon>Flavobacteriales</taxon>
        <taxon>Flavobacteriaceae</taxon>
        <taxon>Confluentibacter</taxon>
    </lineage>
</organism>
<comment type="caution">
    <text evidence="1">The sequence shown here is derived from an EMBL/GenBank/DDBJ whole genome shotgun (WGS) entry which is preliminary data.</text>
</comment>
<dbReference type="EMBL" id="PJEO01000015">
    <property type="protein sequence ID" value="PKQ46129.1"/>
    <property type="molecule type" value="Genomic_DNA"/>
</dbReference>
<keyword evidence="2" id="KW-1185">Reference proteome</keyword>